<sequence>MPTITFITAEGKQHAVTAEIGRSVMEIALEKNIPGVVAECNGSAACATCHCYFDPAFAAAIGPIGEHESDMLDFTASPRRPESRLSCQVRVADALDGMTVHIPAVQ</sequence>
<dbReference type="GO" id="GO:0051537">
    <property type="term" value="F:2 iron, 2 sulfur cluster binding"/>
    <property type="evidence" value="ECO:0007669"/>
    <property type="project" value="UniProtKB-KW"/>
</dbReference>
<proteinExistence type="inferred from homology"/>
<dbReference type="AlphaFoldDB" id="A0A1L3LZT3"/>
<keyword evidence="8" id="KW-1185">Reference proteome</keyword>
<dbReference type="InterPro" id="IPR036010">
    <property type="entry name" value="2Fe-2S_ferredoxin-like_sf"/>
</dbReference>
<dbReference type="OrthoDB" id="9799640at2"/>
<dbReference type="PROSITE" id="PS00814">
    <property type="entry name" value="ADX"/>
    <property type="match status" value="1"/>
</dbReference>
<keyword evidence="5" id="KW-0411">Iron-sulfur</keyword>
<dbReference type="GO" id="GO:0140647">
    <property type="term" value="P:P450-containing electron transport chain"/>
    <property type="evidence" value="ECO:0007669"/>
    <property type="project" value="InterPro"/>
</dbReference>
<dbReference type="RefSeq" id="WP_064252835.1">
    <property type="nucleotide sequence ID" value="NZ_CP013110.1"/>
</dbReference>
<dbReference type="Proteomes" id="UP000182306">
    <property type="component" value="Plasmid C"/>
</dbReference>
<dbReference type="PRINTS" id="PR00355">
    <property type="entry name" value="ADRENODOXIN"/>
</dbReference>
<dbReference type="SUPFAM" id="SSF54292">
    <property type="entry name" value="2Fe-2S ferredoxin-like"/>
    <property type="match status" value="1"/>
</dbReference>
<gene>
    <name evidence="7" type="primary">fdxB</name>
    <name evidence="7" type="ORF">SAMCFNEI73_pC1878</name>
</gene>
<dbReference type="Pfam" id="PF00111">
    <property type="entry name" value="Fer2"/>
    <property type="match status" value="1"/>
</dbReference>
<dbReference type="PANTHER" id="PTHR23426:SF65">
    <property type="entry name" value="FERREDOXIN-2, MITOCHONDRIAL"/>
    <property type="match status" value="1"/>
</dbReference>
<keyword evidence="7" id="KW-0614">Plasmid</keyword>
<evidence type="ECO:0000256" key="3">
    <source>
        <dbReference type="ARBA" id="ARBA00022723"/>
    </source>
</evidence>
<evidence type="ECO:0000256" key="1">
    <source>
        <dbReference type="ARBA" id="ARBA00010914"/>
    </source>
</evidence>
<dbReference type="PANTHER" id="PTHR23426">
    <property type="entry name" value="FERREDOXIN/ADRENODOXIN"/>
    <property type="match status" value="1"/>
</dbReference>
<dbReference type="GO" id="GO:0005829">
    <property type="term" value="C:cytosol"/>
    <property type="evidence" value="ECO:0007669"/>
    <property type="project" value="TreeGrafter"/>
</dbReference>
<dbReference type="InterPro" id="IPR001041">
    <property type="entry name" value="2Fe-2S_ferredoxin-type"/>
</dbReference>
<name>A0A1L3LZT3_9HYPH</name>
<evidence type="ECO:0000256" key="2">
    <source>
        <dbReference type="ARBA" id="ARBA00022714"/>
    </source>
</evidence>
<evidence type="ECO:0000256" key="4">
    <source>
        <dbReference type="ARBA" id="ARBA00023004"/>
    </source>
</evidence>
<organism evidence="7 8">
    <name type="scientific">Sinorhizobium americanum</name>
    <dbReference type="NCBI Taxonomy" id="194963"/>
    <lineage>
        <taxon>Bacteria</taxon>
        <taxon>Pseudomonadati</taxon>
        <taxon>Pseudomonadota</taxon>
        <taxon>Alphaproteobacteria</taxon>
        <taxon>Hyphomicrobiales</taxon>
        <taxon>Rhizobiaceae</taxon>
        <taxon>Sinorhizobium/Ensifer group</taxon>
        <taxon>Sinorhizobium</taxon>
    </lineage>
</organism>
<evidence type="ECO:0000313" key="7">
    <source>
        <dbReference type="EMBL" id="APG95578.1"/>
    </source>
</evidence>
<keyword evidence="3" id="KW-0479">Metal-binding</keyword>
<dbReference type="CDD" id="cd00207">
    <property type="entry name" value="fer2"/>
    <property type="match status" value="1"/>
</dbReference>
<dbReference type="InterPro" id="IPR018298">
    <property type="entry name" value="Adrenodoxin_Fe-S_BS"/>
</dbReference>
<evidence type="ECO:0000256" key="6">
    <source>
        <dbReference type="ARBA" id="ARBA00034078"/>
    </source>
</evidence>
<dbReference type="InterPro" id="IPR001055">
    <property type="entry name" value="Adrenodoxin-like"/>
</dbReference>
<dbReference type="EMBL" id="CP013110">
    <property type="protein sequence ID" value="APG95578.1"/>
    <property type="molecule type" value="Genomic_DNA"/>
</dbReference>
<dbReference type="PROSITE" id="PS51085">
    <property type="entry name" value="2FE2S_FER_2"/>
    <property type="match status" value="1"/>
</dbReference>
<comment type="similarity">
    <text evidence="1">Belongs to the adrenodoxin/putidaredoxin family.</text>
</comment>
<evidence type="ECO:0000256" key="5">
    <source>
        <dbReference type="ARBA" id="ARBA00023014"/>
    </source>
</evidence>
<dbReference type="GO" id="GO:0046872">
    <property type="term" value="F:metal ion binding"/>
    <property type="evidence" value="ECO:0007669"/>
    <property type="project" value="UniProtKB-KW"/>
</dbReference>
<evidence type="ECO:0000313" key="8">
    <source>
        <dbReference type="Proteomes" id="UP000182306"/>
    </source>
</evidence>
<reference evidence="7 8" key="1">
    <citation type="submission" date="2015-10" db="EMBL/GenBank/DDBJ databases">
        <title>Genomic differences between typical nodule nitrogen-fixing rhizobial strains and those coming from bean seeds.</title>
        <authorList>
            <person name="Peralta H."/>
            <person name="Aguilar-Vera A."/>
            <person name="Diaz R."/>
            <person name="Mora Y."/>
            <person name="Martinez-Batallar G."/>
            <person name="Salazar E."/>
            <person name="Vargas-Lagunas C."/>
            <person name="Encarnacion S."/>
            <person name="Girard L."/>
            <person name="Mora J."/>
        </authorList>
    </citation>
    <scope>NUCLEOTIDE SEQUENCE [LARGE SCALE GENOMIC DNA]</scope>
    <source>
        <strain evidence="7 8">CFNEI 73</strain>
        <plasmid evidence="7 8">C</plasmid>
    </source>
</reference>
<protein>
    <submittedName>
        <fullName evidence="7">2Fe-2S ferredoxin</fullName>
    </submittedName>
</protein>
<keyword evidence="4" id="KW-0408">Iron</keyword>
<dbReference type="KEGG" id="same:SAMCFNEI73_pC1878"/>
<dbReference type="InterPro" id="IPR012675">
    <property type="entry name" value="Beta-grasp_dom_sf"/>
</dbReference>
<dbReference type="Gene3D" id="3.10.20.30">
    <property type="match status" value="1"/>
</dbReference>
<dbReference type="GO" id="GO:0009055">
    <property type="term" value="F:electron transfer activity"/>
    <property type="evidence" value="ECO:0007669"/>
    <property type="project" value="TreeGrafter"/>
</dbReference>
<accession>A0A1L3LZT3</accession>
<comment type="cofactor">
    <cofactor evidence="6">
        <name>[2Fe-2S] cluster</name>
        <dbReference type="ChEBI" id="CHEBI:190135"/>
    </cofactor>
</comment>
<geneLocation type="plasmid" evidence="7 8">
    <name>C</name>
</geneLocation>
<keyword evidence="2" id="KW-0001">2Fe-2S</keyword>